<evidence type="ECO:0000256" key="1">
    <source>
        <dbReference type="ARBA" id="ARBA00010197"/>
    </source>
</evidence>
<sequence length="619" mass="68405">MSLSSVLPAPRSNIATLPSSYNPPSSVFPQSAAAVVRVGPPAYGFRKDWTPKTLEDFGDGGAYPECLVVQYPMDMGRKKVQGKALALQSDAEGHLRYDAILTQNIPDSRIVHSTVASLNAKSRSDDPSDAESFAKPSDEVIREQTERTKAALEKIVGGKVAQTRSALVGGEEGLGGGGPSFIKYTPGQAGQSGGAGTRIIRMVDTKQDPMEPARHKHKKVPAQPPSPPPPVMHSPPRKVTAEEQAAWYIPPSISSWKNRHGYTIPLDKRLASDGRGMQENVVNDNFAKLSEALFIADRHAREEVRLRAEMQSKVAVKEKREKEERLRMLAQRAREERAGIRPTLPVDETEPRQPKEESEEPENHRNRRDSMPPRGAREDSEARERSDNDDESGEELSEEAKRKAKEREDIRRERQKMRERELRMSHMGAEAKAKFAQKNEGRDISEKIALGIARPTAAASNPETMYDSRLFNRSAGMTSGFGEEDAYGLYDKPLFAGSSANVIYKAPRTGASKHDDDFGGMDVSEMEKLATGKPTRGFKGAEGQASDVAGPVIFEKDAGDPFGLEKFLEGKSSAKRAREEPERRGMMGASTAGKREDYDDRGSDRRMEFEAEGKRSRRD</sequence>
<dbReference type="Pfam" id="PF02731">
    <property type="entry name" value="SKIP_SNW"/>
    <property type="match status" value="1"/>
</dbReference>
<keyword evidence="3" id="KW-0507">mRNA processing</keyword>
<feature type="compositionally biased region" description="Basic and acidic residues" evidence="4">
    <location>
        <begin position="576"/>
        <end position="585"/>
    </location>
</feature>
<evidence type="ECO:0000259" key="5">
    <source>
        <dbReference type="Pfam" id="PF02731"/>
    </source>
</evidence>
<dbReference type="AlphaFoldDB" id="A0A139AEU4"/>
<comment type="function">
    <text evidence="3">Involved in pre-mRNA splicing.</text>
</comment>
<dbReference type="STRING" id="1344416.A0A139AEU4"/>
<reference evidence="6 7" key="1">
    <citation type="journal article" date="2015" name="Genome Biol. Evol.">
        <title>Phylogenomic analyses indicate that early fungi evolved digesting cell walls of algal ancestors of land plants.</title>
        <authorList>
            <person name="Chang Y."/>
            <person name="Wang S."/>
            <person name="Sekimoto S."/>
            <person name="Aerts A.L."/>
            <person name="Choi C."/>
            <person name="Clum A."/>
            <person name="LaButti K.M."/>
            <person name="Lindquist E.A."/>
            <person name="Yee Ngan C."/>
            <person name="Ohm R.A."/>
            <person name="Salamov A.A."/>
            <person name="Grigoriev I.V."/>
            <person name="Spatafora J.W."/>
            <person name="Berbee M.L."/>
        </authorList>
    </citation>
    <scope>NUCLEOTIDE SEQUENCE [LARGE SCALE GENOMIC DNA]</scope>
    <source>
        <strain evidence="6 7">JEL478</strain>
    </source>
</reference>
<keyword evidence="3" id="KW-0508">mRNA splicing</keyword>
<comment type="subunit">
    <text evidence="3">Associated with the spliceosome.</text>
</comment>
<protein>
    <recommendedName>
        <fullName evidence="2 3">Pre-mRNA-processing protein 45</fullName>
    </recommendedName>
</protein>
<feature type="compositionally biased region" description="Acidic residues" evidence="4">
    <location>
        <begin position="387"/>
        <end position="397"/>
    </location>
</feature>
<feature type="region of interest" description="Disordered" evidence="4">
    <location>
        <begin position="331"/>
        <end position="440"/>
    </location>
</feature>
<feature type="compositionally biased region" description="Pro residues" evidence="4">
    <location>
        <begin position="222"/>
        <end position="233"/>
    </location>
</feature>
<feature type="compositionally biased region" description="Basic and acidic residues" evidence="4">
    <location>
        <begin position="349"/>
        <end position="386"/>
    </location>
</feature>
<evidence type="ECO:0000256" key="3">
    <source>
        <dbReference type="RuleBase" id="RU367140"/>
    </source>
</evidence>
<dbReference type="Proteomes" id="UP000070544">
    <property type="component" value="Unassembled WGS sequence"/>
</dbReference>
<dbReference type="InterPro" id="IPR017862">
    <property type="entry name" value="SKI-int_prot_SKIP"/>
</dbReference>
<evidence type="ECO:0000313" key="6">
    <source>
        <dbReference type="EMBL" id="KXS15342.1"/>
    </source>
</evidence>
<accession>A0A139AEU4</accession>
<comment type="similarity">
    <text evidence="1 3">Belongs to the SNW family.</text>
</comment>
<dbReference type="OMA" id="YGQRRGW"/>
<evidence type="ECO:0000256" key="4">
    <source>
        <dbReference type="SAM" id="MobiDB-lite"/>
    </source>
</evidence>
<dbReference type="PANTHER" id="PTHR12096">
    <property type="entry name" value="NUCLEAR PROTEIN SKIP-RELATED"/>
    <property type="match status" value="1"/>
</dbReference>
<keyword evidence="3" id="KW-0747">Spliceosome</keyword>
<organism evidence="6 7">
    <name type="scientific">Gonapodya prolifera (strain JEL478)</name>
    <name type="common">Monoblepharis prolifera</name>
    <dbReference type="NCBI Taxonomy" id="1344416"/>
    <lineage>
        <taxon>Eukaryota</taxon>
        <taxon>Fungi</taxon>
        <taxon>Fungi incertae sedis</taxon>
        <taxon>Chytridiomycota</taxon>
        <taxon>Chytridiomycota incertae sedis</taxon>
        <taxon>Monoblepharidomycetes</taxon>
        <taxon>Monoblepharidales</taxon>
        <taxon>Gonapodyaceae</taxon>
        <taxon>Gonapodya</taxon>
    </lineage>
</organism>
<feature type="compositionally biased region" description="Basic and acidic residues" evidence="4">
    <location>
        <begin position="398"/>
        <end position="440"/>
    </location>
</feature>
<dbReference type="InterPro" id="IPR004015">
    <property type="entry name" value="SKI-int_prot_SKIP_SNW-dom"/>
</dbReference>
<feature type="region of interest" description="Disordered" evidence="4">
    <location>
        <begin position="209"/>
        <end position="236"/>
    </location>
</feature>
<dbReference type="GO" id="GO:0005681">
    <property type="term" value="C:spliceosomal complex"/>
    <property type="evidence" value="ECO:0007669"/>
    <property type="project" value="UniProtKB-UniRule"/>
</dbReference>
<feature type="region of interest" description="Disordered" evidence="4">
    <location>
        <begin position="507"/>
        <end position="619"/>
    </location>
</feature>
<dbReference type="OrthoDB" id="666364at2759"/>
<feature type="region of interest" description="Disordered" evidence="4">
    <location>
        <begin position="119"/>
        <end position="141"/>
    </location>
</feature>
<keyword evidence="3" id="KW-0539">Nucleus</keyword>
<keyword evidence="7" id="KW-1185">Reference proteome</keyword>
<comment type="subcellular location">
    <subcellularLocation>
        <location evidence="3">Nucleus</location>
    </subcellularLocation>
</comment>
<dbReference type="GO" id="GO:0000398">
    <property type="term" value="P:mRNA splicing, via spliceosome"/>
    <property type="evidence" value="ECO:0007669"/>
    <property type="project" value="InterPro"/>
</dbReference>
<feature type="compositionally biased region" description="Basic and acidic residues" evidence="4">
    <location>
        <begin position="593"/>
        <end position="619"/>
    </location>
</feature>
<proteinExistence type="inferred from homology"/>
<evidence type="ECO:0000256" key="2">
    <source>
        <dbReference type="ARBA" id="ARBA00022160"/>
    </source>
</evidence>
<gene>
    <name evidence="6" type="ORF">M427DRAFT_32319</name>
</gene>
<name>A0A139AEU4_GONPJ</name>
<evidence type="ECO:0000313" key="7">
    <source>
        <dbReference type="Proteomes" id="UP000070544"/>
    </source>
</evidence>
<dbReference type="EMBL" id="KQ965762">
    <property type="protein sequence ID" value="KXS15342.1"/>
    <property type="molecule type" value="Genomic_DNA"/>
</dbReference>
<feature type="domain" description="SKI-interacting protein SKIP SNW" evidence="5">
    <location>
        <begin position="181"/>
        <end position="337"/>
    </location>
</feature>